<sequence>MIDAVGNPRNLLLVGGTSDIALAIARRYAQTSRPRVIMAARPGERREAAAADLRGVGLEVTEIDFNAGDPGSPAKAIAEAFALGDVDVAVVAYGLLGENERDWTDPGSARELADVNYGSAVEVGVLLSNAMKAQGHGTIVALSSVAGERARRSNFVYGSSKAGFDAFYTGLTYALAEHGIKVLVVRPGFVKSKMTAGLKEAPLATTPEAVAEQVVDGVRAGKEQIWSPKLFQLVMLVLKLVPRPIFRKLPF</sequence>
<dbReference type="SUPFAM" id="SSF51735">
    <property type="entry name" value="NAD(P)-binding Rossmann-fold domains"/>
    <property type="match status" value="1"/>
</dbReference>
<dbReference type="InterPro" id="IPR002347">
    <property type="entry name" value="SDR_fam"/>
</dbReference>
<keyword evidence="4" id="KW-1185">Reference proteome</keyword>
<dbReference type="Proteomes" id="UP000527616">
    <property type="component" value="Unassembled WGS sequence"/>
</dbReference>
<gene>
    <name evidence="3" type="ORF">GGQ54_000787</name>
</gene>
<dbReference type="InterPro" id="IPR036291">
    <property type="entry name" value="NAD(P)-bd_dom_sf"/>
</dbReference>
<evidence type="ECO:0000313" key="3">
    <source>
        <dbReference type="EMBL" id="NYI70227.1"/>
    </source>
</evidence>
<proteinExistence type="inferred from homology"/>
<comment type="caution">
    <text evidence="3">The sequence shown here is derived from an EMBL/GenBank/DDBJ whole genome shotgun (WGS) entry which is preliminary data.</text>
</comment>
<dbReference type="NCBIfam" id="NF005912">
    <property type="entry name" value="PRK07904.1"/>
    <property type="match status" value="1"/>
</dbReference>
<organism evidence="3 4">
    <name type="scientific">Naumannella cuiyingiana</name>
    <dbReference type="NCBI Taxonomy" id="1347891"/>
    <lineage>
        <taxon>Bacteria</taxon>
        <taxon>Bacillati</taxon>
        <taxon>Actinomycetota</taxon>
        <taxon>Actinomycetes</taxon>
        <taxon>Propionibacteriales</taxon>
        <taxon>Propionibacteriaceae</taxon>
        <taxon>Naumannella</taxon>
    </lineage>
</organism>
<dbReference type="PANTHER" id="PTHR43669">
    <property type="entry name" value="5-KETO-D-GLUCONATE 5-REDUCTASE"/>
    <property type="match status" value="1"/>
</dbReference>
<dbReference type="PRINTS" id="PR00081">
    <property type="entry name" value="GDHRDH"/>
</dbReference>
<name>A0A7Z0D7B7_9ACTN</name>
<dbReference type="Gene3D" id="3.40.50.720">
    <property type="entry name" value="NAD(P)-binding Rossmann-like Domain"/>
    <property type="match status" value="1"/>
</dbReference>
<dbReference type="PANTHER" id="PTHR43669:SF6">
    <property type="entry name" value="DECAPRENYLPHOSPHORYL-2-KETO-BETA-D-ERYTHRO-PENTOSE REDUCTASE"/>
    <property type="match status" value="1"/>
</dbReference>
<dbReference type="Pfam" id="PF00106">
    <property type="entry name" value="adh_short"/>
    <property type="match status" value="1"/>
</dbReference>
<dbReference type="EMBL" id="JACBZS010000001">
    <property type="protein sequence ID" value="NYI70227.1"/>
    <property type="molecule type" value="Genomic_DNA"/>
</dbReference>
<comment type="similarity">
    <text evidence="1">Belongs to the short-chain dehydrogenases/reductases (SDR) family.</text>
</comment>
<dbReference type="AlphaFoldDB" id="A0A7Z0D7B7"/>
<dbReference type="GO" id="GO:0016491">
    <property type="term" value="F:oxidoreductase activity"/>
    <property type="evidence" value="ECO:0007669"/>
    <property type="project" value="UniProtKB-KW"/>
</dbReference>
<evidence type="ECO:0000313" key="4">
    <source>
        <dbReference type="Proteomes" id="UP000527616"/>
    </source>
</evidence>
<keyword evidence="2 3" id="KW-0560">Oxidoreductase</keyword>
<accession>A0A7Z0D7B7</accession>
<reference evidence="3 4" key="1">
    <citation type="submission" date="2020-07" db="EMBL/GenBank/DDBJ databases">
        <title>Sequencing the genomes of 1000 actinobacteria strains.</title>
        <authorList>
            <person name="Klenk H.-P."/>
        </authorList>
    </citation>
    <scope>NUCLEOTIDE SEQUENCE [LARGE SCALE GENOMIC DNA]</scope>
    <source>
        <strain evidence="3 4">DSM 103164</strain>
    </source>
</reference>
<evidence type="ECO:0000256" key="2">
    <source>
        <dbReference type="ARBA" id="ARBA00023002"/>
    </source>
</evidence>
<dbReference type="RefSeq" id="WP_179444207.1">
    <property type="nucleotide sequence ID" value="NZ_JACBZS010000001.1"/>
</dbReference>
<evidence type="ECO:0000256" key="1">
    <source>
        <dbReference type="ARBA" id="ARBA00006484"/>
    </source>
</evidence>
<dbReference type="EC" id="1.1.1.333" evidence="3"/>
<protein>
    <submittedName>
        <fullName evidence="3">Decaprenylphospho-beta-D-erythro-pentofuranosid-2-ulose 2-reductase</fullName>
        <ecNumber evidence="3">1.1.1.333</ecNumber>
    </submittedName>
</protein>